<comment type="caution">
    <text evidence="2">The sequence shown here is derived from an EMBL/GenBank/DDBJ whole genome shotgun (WGS) entry which is preliminary data.</text>
</comment>
<reference evidence="2" key="1">
    <citation type="journal article" date="2021" name="Sci. Rep.">
        <title>Diploid genomic architecture of Nitzschia inconspicua, an elite biomass production diatom.</title>
        <authorList>
            <person name="Oliver A."/>
            <person name="Podell S."/>
            <person name="Pinowska A."/>
            <person name="Traller J.C."/>
            <person name="Smith S.R."/>
            <person name="McClure R."/>
            <person name="Beliaev A."/>
            <person name="Bohutskyi P."/>
            <person name="Hill E.A."/>
            <person name="Rabines A."/>
            <person name="Zheng H."/>
            <person name="Allen L.Z."/>
            <person name="Kuo A."/>
            <person name="Grigoriev I.V."/>
            <person name="Allen A.E."/>
            <person name="Hazlebeck D."/>
            <person name="Allen E.E."/>
        </authorList>
    </citation>
    <scope>NUCLEOTIDE SEQUENCE</scope>
    <source>
        <strain evidence="2">Hildebrandi</strain>
    </source>
</reference>
<proteinExistence type="predicted"/>
<dbReference type="Proteomes" id="UP000693970">
    <property type="component" value="Unassembled WGS sequence"/>
</dbReference>
<keyword evidence="3" id="KW-1185">Reference proteome</keyword>
<feature type="compositionally biased region" description="Acidic residues" evidence="1">
    <location>
        <begin position="54"/>
        <end position="83"/>
    </location>
</feature>
<gene>
    <name evidence="2" type="ORF">IV203_018074</name>
</gene>
<protein>
    <submittedName>
        <fullName evidence="2">Uncharacterized protein</fullName>
    </submittedName>
</protein>
<sequence length="100" mass="11496">MRQSRHYGTEMSLKDQNGWLTCFPGHDTCQYSYLGFYKFSRVLTRLMVRRSGDFDNEAGEGDNEDDENRSYDDDCDDDSEMGDDVGRAASRTCCFKDGCE</sequence>
<evidence type="ECO:0000313" key="2">
    <source>
        <dbReference type="EMBL" id="KAG7371932.1"/>
    </source>
</evidence>
<reference evidence="2" key="2">
    <citation type="submission" date="2021-04" db="EMBL/GenBank/DDBJ databases">
        <authorList>
            <person name="Podell S."/>
        </authorList>
    </citation>
    <scope>NUCLEOTIDE SEQUENCE</scope>
    <source>
        <strain evidence="2">Hildebrandi</strain>
    </source>
</reference>
<name>A0A9K3M175_9STRA</name>
<accession>A0A9K3M175</accession>
<dbReference type="AlphaFoldDB" id="A0A9K3M175"/>
<feature type="region of interest" description="Disordered" evidence="1">
    <location>
        <begin position="53"/>
        <end position="83"/>
    </location>
</feature>
<organism evidence="2 3">
    <name type="scientific">Nitzschia inconspicua</name>
    <dbReference type="NCBI Taxonomy" id="303405"/>
    <lineage>
        <taxon>Eukaryota</taxon>
        <taxon>Sar</taxon>
        <taxon>Stramenopiles</taxon>
        <taxon>Ochrophyta</taxon>
        <taxon>Bacillariophyta</taxon>
        <taxon>Bacillariophyceae</taxon>
        <taxon>Bacillariophycidae</taxon>
        <taxon>Bacillariales</taxon>
        <taxon>Bacillariaceae</taxon>
        <taxon>Nitzschia</taxon>
    </lineage>
</organism>
<evidence type="ECO:0000313" key="3">
    <source>
        <dbReference type="Proteomes" id="UP000693970"/>
    </source>
</evidence>
<dbReference type="EMBL" id="JAGRRH010000003">
    <property type="protein sequence ID" value="KAG7371932.1"/>
    <property type="molecule type" value="Genomic_DNA"/>
</dbReference>
<evidence type="ECO:0000256" key="1">
    <source>
        <dbReference type="SAM" id="MobiDB-lite"/>
    </source>
</evidence>